<evidence type="ECO:0000313" key="2">
    <source>
        <dbReference type="EMBL" id="QND41819.1"/>
    </source>
</evidence>
<proteinExistence type="predicted"/>
<gene>
    <name evidence="2" type="ORF">HB770_04055</name>
</gene>
<organism evidence="2 3">
    <name type="scientific">Rhizobium leguminosarum bv. viciae</name>
    <dbReference type="NCBI Taxonomy" id="387"/>
    <lineage>
        <taxon>Bacteria</taxon>
        <taxon>Pseudomonadati</taxon>
        <taxon>Pseudomonadota</taxon>
        <taxon>Alphaproteobacteria</taxon>
        <taxon>Hyphomicrobiales</taxon>
        <taxon>Rhizobiaceae</taxon>
        <taxon>Rhizobium/Agrobacterium group</taxon>
        <taxon>Rhizobium</taxon>
    </lineage>
</organism>
<accession>A0A7G6RHT7</accession>
<protein>
    <submittedName>
        <fullName evidence="2">Uncharacterized protein</fullName>
    </submittedName>
</protein>
<dbReference type="Proteomes" id="UP000515518">
    <property type="component" value="Chromosome"/>
</dbReference>
<dbReference type="EMBL" id="CP050549">
    <property type="protein sequence ID" value="QND41819.1"/>
    <property type="molecule type" value="Genomic_DNA"/>
</dbReference>
<sequence length="72" mass="7805">MADQFSAALTELILRRLTKQQSRAPNVAFTNPRGRRDTAEEDSAGAVIGSMTEVDASSCLESTEIEYTPPTT</sequence>
<name>A0A7G6RHT7_RHILV</name>
<dbReference type="AlphaFoldDB" id="A0A7G6RHT7"/>
<evidence type="ECO:0000313" key="3">
    <source>
        <dbReference type="Proteomes" id="UP000515518"/>
    </source>
</evidence>
<evidence type="ECO:0000256" key="1">
    <source>
        <dbReference type="SAM" id="MobiDB-lite"/>
    </source>
</evidence>
<feature type="region of interest" description="Disordered" evidence="1">
    <location>
        <begin position="21"/>
        <end position="43"/>
    </location>
</feature>
<reference evidence="3" key="1">
    <citation type="journal article" date="2020" name="Mol. Plant Microbe">
        <title>Rhizobial microsymbionts of the narrowly endemic Oxytropis species growing in Kamchatka are characterized by significant genetic diversity and possess a set of genes that are associated with T3SS and T6SS secretion systems and can affect the development of symbiosis.</title>
        <authorList>
            <person name="Safronova V."/>
            <person name="Guro P."/>
            <person name="Sazanova A."/>
            <person name="Kuznetsova I."/>
            <person name="Belimov A."/>
            <person name="Yakubov V."/>
            <person name="Chirak E."/>
            <person name="Afonin A."/>
            <person name="Gogolev Y."/>
            <person name="Andronov E."/>
            <person name="Tikhonovich I."/>
        </authorList>
    </citation>
    <scope>NUCLEOTIDE SEQUENCE [LARGE SCALE GENOMIC DNA]</scope>
    <source>
        <strain evidence="3">RCAM0610</strain>
    </source>
</reference>